<evidence type="ECO:0000256" key="7">
    <source>
        <dbReference type="ARBA" id="ARBA00023004"/>
    </source>
</evidence>
<dbReference type="Pfam" id="PF03315">
    <property type="entry name" value="SDH_beta"/>
    <property type="match status" value="1"/>
</dbReference>
<dbReference type="GO" id="GO:0051539">
    <property type="term" value="F:4 iron, 4 sulfur cluster binding"/>
    <property type="evidence" value="ECO:0007669"/>
    <property type="project" value="UniProtKB-UniRule"/>
</dbReference>
<evidence type="ECO:0000256" key="9">
    <source>
        <dbReference type="ARBA" id="ARBA00023239"/>
    </source>
</evidence>
<sequence>MIAITTSVFELFKIGPGPSSSHTIGPMKAGFNFNKSTANLKLETAPDSIEVRLYGSLSATGEGHGTDRAVVAGLLGYRPDTVECEFLDSLADRSSHQFESGDISLPLSVNNVVFAEVENNFPYSNTMLIRLKKNDQILFEQEYYSIGGGFIKWKGQIPKVPNVPAHPYSNTQELKNILTTTKKFLHRLVLENETAITGASEDEINIKLDAILDTMKKAVKNGIKTDGLLPGPIGLHRKARSIYLKTDENFNAADKFLIRLNAYAFAASEENAAGHIVVTAPTSGSAGVIPAVIYTLEEDLGISRKMVRQGMLAAAAIGFIAKHNASIAGAEVGCQGEVGVASAMAAALITYANGFRFWQTENAAESALEHHLGMTCDPVGGYVQIPCIERNAMGAVRAYNSYIIATVENRKFHKVTFDEVVEAMAQTGKDMSNKYKETSKAGLAVSVPDC</sequence>
<keyword evidence="15" id="KW-1185">Reference proteome</keyword>
<name>L0R874_9BACT</name>
<dbReference type="InterPro" id="IPR005130">
    <property type="entry name" value="Ser_deHydtase-like_asu"/>
</dbReference>
<evidence type="ECO:0000256" key="4">
    <source>
        <dbReference type="ARBA" id="ARBA00022432"/>
    </source>
</evidence>
<evidence type="ECO:0000256" key="10">
    <source>
        <dbReference type="ARBA" id="ARBA00049406"/>
    </source>
</evidence>
<feature type="domain" description="Serine dehydratase-like alpha subunit" evidence="12">
    <location>
        <begin position="185"/>
        <end position="444"/>
    </location>
</feature>
<dbReference type="EC" id="4.3.1.17" evidence="11"/>
<dbReference type="NCBIfam" id="TIGR00720">
    <property type="entry name" value="sda_mono"/>
    <property type="match status" value="1"/>
</dbReference>
<dbReference type="EMBL" id="FO203522">
    <property type="protein sequence ID" value="CCO22412.1"/>
    <property type="molecule type" value="Genomic_DNA"/>
</dbReference>
<dbReference type="InterPro" id="IPR029009">
    <property type="entry name" value="ASB_dom_sf"/>
</dbReference>
<comment type="similarity">
    <text evidence="3 11">Belongs to the iron-sulfur dependent L-serine dehydratase family.</text>
</comment>
<reference evidence="14 15" key="1">
    <citation type="submission" date="2012-10" db="EMBL/GenBank/DDBJ databases">
        <authorList>
            <person name="Genoscope - CEA"/>
        </authorList>
    </citation>
    <scope>NUCLEOTIDE SEQUENCE [LARGE SCALE GENOMIC DNA]</scope>
    <source>
        <strain evidence="15">AM13 / DSM 14728</strain>
    </source>
</reference>
<dbReference type="InterPro" id="IPR051318">
    <property type="entry name" value="Fe-S_L-Ser"/>
</dbReference>
<evidence type="ECO:0000256" key="8">
    <source>
        <dbReference type="ARBA" id="ARBA00023014"/>
    </source>
</evidence>
<evidence type="ECO:0000256" key="2">
    <source>
        <dbReference type="ARBA" id="ARBA00004742"/>
    </source>
</evidence>
<dbReference type="InterPro" id="IPR005131">
    <property type="entry name" value="Ser_deHydtase_bsu"/>
</dbReference>
<dbReference type="PANTHER" id="PTHR30182">
    <property type="entry name" value="L-SERINE DEHYDRATASE"/>
    <property type="match status" value="1"/>
</dbReference>
<keyword evidence="7 11" id="KW-0408">Iron</keyword>
<organism evidence="14 15">
    <name type="scientific">Maridesulfovibrio hydrothermalis AM13 = DSM 14728</name>
    <dbReference type="NCBI Taxonomy" id="1121451"/>
    <lineage>
        <taxon>Bacteria</taxon>
        <taxon>Pseudomonadati</taxon>
        <taxon>Thermodesulfobacteriota</taxon>
        <taxon>Desulfovibrionia</taxon>
        <taxon>Desulfovibrionales</taxon>
        <taxon>Desulfovibrionaceae</taxon>
        <taxon>Maridesulfovibrio</taxon>
    </lineage>
</organism>
<dbReference type="HOGENOM" id="CLU_022305_0_1_7"/>
<dbReference type="Gene3D" id="3.30.1330.90">
    <property type="entry name" value="D-3-phosphoglycerate dehydrogenase, domain 3"/>
    <property type="match status" value="1"/>
</dbReference>
<evidence type="ECO:0000256" key="5">
    <source>
        <dbReference type="ARBA" id="ARBA00022485"/>
    </source>
</evidence>
<keyword evidence="8 11" id="KW-0411">Iron-sulfur</keyword>
<dbReference type="PANTHER" id="PTHR30182:SF1">
    <property type="entry name" value="L-SERINE DEHYDRATASE 1"/>
    <property type="match status" value="1"/>
</dbReference>
<dbReference type="KEGG" id="dhy:DESAM_20121"/>
<keyword evidence="6 11" id="KW-0479">Metal-binding</keyword>
<evidence type="ECO:0000256" key="1">
    <source>
        <dbReference type="ARBA" id="ARBA00001966"/>
    </source>
</evidence>
<dbReference type="Proteomes" id="UP000010808">
    <property type="component" value="Chromosome"/>
</dbReference>
<proteinExistence type="inferred from homology"/>
<keyword evidence="5 11" id="KW-0004">4Fe-4S</keyword>
<keyword evidence="9 11" id="KW-0456">Lyase</keyword>
<evidence type="ECO:0000259" key="13">
    <source>
        <dbReference type="Pfam" id="PF03315"/>
    </source>
</evidence>
<gene>
    <name evidence="14" type="primary">sdaA</name>
    <name evidence="14" type="ORF">DESAM_20121</name>
</gene>
<comment type="catalytic activity">
    <reaction evidence="10 11">
        <text>L-serine = pyruvate + NH4(+)</text>
        <dbReference type="Rhea" id="RHEA:19169"/>
        <dbReference type="ChEBI" id="CHEBI:15361"/>
        <dbReference type="ChEBI" id="CHEBI:28938"/>
        <dbReference type="ChEBI" id="CHEBI:33384"/>
        <dbReference type="EC" id="4.3.1.17"/>
    </reaction>
</comment>
<evidence type="ECO:0000256" key="11">
    <source>
        <dbReference type="RuleBase" id="RU366059"/>
    </source>
</evidence>
<comment type="pathway">
    <text evidence="2">Carbohydrate biosynthesis; gluconeogenesis.</text>
</comment>
<dbReference type="OrthoDB" id="9805537at2"/>
<dbReference type="PATRIC" id="fig|1121451.3.peg.396"/>
<accession>L0R874</accession>
<evidence type="ECO:0000256" key="3">
    <source>
        <dbReference type="ARBA" id="ARBA00008636"/>
    </source>
</evidence>
<protein>
    <recommendedName>
        <fullName evidence="11">L-serine dehydratase</fullName>
        <ecNumber evidence="11">4.3.1.17</ecNumber>
    </recommendedName>
</protein>
<evidence type="ECO:0000313" key="15">
    <source>
        <dbReference type="Proteomes" id="UP000010808"/>
    </source>
</evidence>
<evidence type="ECO:0000313" key="14">
    <source>
        <dbReference type="EMBL" id="CCO22412.1"/>
    </source>
</evidence>
<dbReference type="GO" id="GO:0003941">
    <property type="term" value="F:L-serine ammonia-lyase activity"/>
    <property type="evidence" value="ECO:0007669"/>
    <property type="project" value="UniProtKB-UniRule"/>
</dbReference>
<dbReference type="InterPro" id="IPR004644">
    <property type="entry name" value="Fe-S_L-Ser_mono"/>
</dbReference>
<dbReference type="eggNOG" id="COG1760">
    <property type="taxonomic scope" value="Bacteria"/>
</dbReference>
<dbReference type="AlphaFoldDB" id="L0R874"/>
<dbReference type="RefSeq" id="WP_015335022.1">
    <property type="nucleotide sequence ID" value="NC_020055.1"/>
</dbReference>
<dbReference type="Pfam" id="PF03313">
    <property type="entry name" value="SDH_alpha"/>
    <property type="match status" value="1"/>
</dbReference>
<dbReference type="GO" id="GO:0006094">
    <property type="term" value="P:gluconeogenesis"/>
    <property type="evidence" value="ECO:0007669"/>
    <property type="project" value="UniProtKB-KW"/>
</dbReference>
<dbReference type="SUPFAM" id="SSF143548">
    <property type="entry name" value="Serine metabolism enzymes domain"/>
    <property type="match status" value="1"/>
</dbReference>
<evidence type="ECO:0000256" key="6">
    <source>
        <dbReference type="ARBA" id="ARBA00022723"/>
    </source>
</evidence>
<evidence type="ECO:0000259" key="12">
    <source>
        <dbReference type="Pfam" id="PF03313"/>
    </source>
</evidence>
<keyword evidence="4 11" id="KW-0312">Gluconeogenesis</keyword>
<feature type="domain" description="Serine dehydratase beta chain" evidence="13">
    <location>
        <begin position="7"/>
        <end position="154"/>
    </location>
</feature>
<dbReference type="STRING" id="1121451.DESAM_20121"/>
<dbReference type="GO" id="GO:0046872">
    <property type="term" value="F:metal ion binding"/>
    <property type="evidence" value="ECO:0007669"/>
    <property type="project" value="UniProtKB-KW"/>
</dbReference>
<comment type="cofactor">
    <cofactor evidence="1 11">
        <name>[4Fe-4S] cluster</name>
        <dbReference type="ChEBI" id="CHEBI:49883"/>
    </cofactor>
</comment>